<dbReference type="Pfam" id="PF08123">
    <property type="entry name" value="DOT1"/>
    <property type="match status" value="1"/>
</dbReference>
<evidence type="ECO:0000256" key="9">
    <source>
        <dbReference type="ARBA" id="ARBA00029821"/>
    </source>
</evidence>
<feature type="compositionally biased region" description="Basic and acidic residues" evidence="12">
    <location>
        <begin position="21"/>
        <end position="38"/>
    </location>
</feature>
<evidence type="ECO:0000313" key="15">
    <source>
        <dbReference type="Proteomes" id="UP000193944"/>
    </source>
</evidence>
<dbReference type="Gene3D" id="1.10.260.170">
    <property type="match status" value="1"/>
</dbReference>
<gene>
    <name evidence="14" type="ORF">BCR32DRAFT_238885</name>
</gene>
<evidence type="ECO:0000256" key="8">
    <source>
        <dbReference type="ARBA" id="ARBA00023242"/>
    </source>
</evidence>
<dbReference type="GO" id="GO:0032259">
    <property type="term" value="P:methylation"/>
    <property type="evidence" value="ECO:0007669"/>
    <property type="project" value="UniProtKB-KW"/>
</dbReference>
<dbReference type="PANTHER" id="PTHR21451:SF0">
    <property type="entry name" value="HISTONE-LYSINE N-METHYLTRANSFERASE, H3 LYSINE-79 SPECIFIC"/>
    <property type="match status" value="1"/>
</dbReference>
<evidence type="ECO:0000256" key="7">
    <source>
        <dbReference type="ARBA" id="ARBA00022853"/>
    </source>
</evidence>
<evidence type="ECO:0000256" key="6">
    <source>
        <dbReference type="ARBA" id="ARBA00022691"/>
    </source>
</evidence>
<evidence type="ECO:0000256" key="4">
    <source>
        <dbReference type="ARBA" id="ARBA00022603"/>
    </source>
</evidence>
<dbReference type="InterPro" id="IPR030445">
    <property type="entry name" value="H3-K79_meTrfase"/>
</dbReference>
<keyword evidence="4 11" id="KW-0489">Methyltransferase</keyword>
<dbReference type="OrthoDB" id="443402at2759"/>
<comment type="caution">
    <text evidence="14">The sequence shown here is derived from an EMBL/GenBank/DDBJ whole genome shotgun (WGS) entry which is preliminary data.</text>
</comment>
<evidence type="ECO:0000313" key="14">
    <source>
        <dbReference type="EMBL" id="ORX64214.1"/>
    </source>
</evidence>
<dbReference type="STRING" id="1754192.A0A1Y1VTZ3"/>
<dbReference type="PROSITE" id="PS51569">
    <property type="entry name" value="DOT1"/>
    <property type="match status" value="1"/>
</dbReference>
<name>A0A1Y1VTZ3_9FUNG</name>
<feature type="domain" description="DOT1" evidence="13">
    <location>
        <begin position="164"/>
        <end position="489"/>
    </location>
</feature>
<comment type="function">
    <text evidence="11">Histone methyltransferase that specifically trimethylates histone H3 to form H3K79me3. This methylation is required for telomere silencing and for the pachytene checkpoint during the meiotic cell cycle by allowing the recruitment of RAD9 to double strand breaks. Nucleosomes are preferred as substrate compared to free histone.</text>
</comment>
<dbReference type="GO" id="GO:0005634">
    <property type="term" value="C:nucleus"/>
    <property type="evidence" value="ECO:0007669"/>
    <property type="project" value="UniProtKB-SubCell"/>
</dbReference>
<dbReference type="GO" id="GO:0140956">
    <property type="term" value="F:histone H3K79 trimethyltransferase activity"/>
    <property type="evidence" value="ECO:0007669"/>
    <property type="project" value="UniProtKB-EC"/>
</dbReference>
<dbReference type="FunFam" id="3.40.50.150:FF:000033">
    <property type="entry name" value="Histone-lysine N-methyltransferase, H3 lysine-79 specific"/>
    <property type="match status" value="1"/>
</dbReference>
<sequence>MNDEERERRLQIMKKKLHKELFEKESDKDQDSSFESKDKIKHVKSSSSLSTYLQSESASFIKMAKQVFKKKKKGEELTKEELAIYNKIQKKRKLDKTENSESRKLQKLNKTKKDNRYISSYASKPCISAEKVITDLSIYEEFGNPENKKVKQGRYETIKLLYPNGKYESYPLITPKKSNELDPIYDIYATTQMVIRYCVPLKYQKLFGDTKNGIIRSIIKARNRKNKEGLKKAITEYNKTLEFIINEKAFVNSEEFGDVSAPELVFHILEQAYTRTVAQKSEMLNLYRGFSNNVYGEVNSNLVTEFIKNSELKPHHIFIDMGSGIGNVVLQVASQVLCESWGVEIMEIPSTFAKAQCIEFISRMRYYGKPCGKIKLRHADFLEDPEVDRILKVADVVFVNNYAFDANLNQRILQKFLDLKENTRIISLKNFVPLDHKINYRNANSLESILRVKEYLFGHDSVSWTNEEGKYYIHRVDRSILQSFEKNMKANRVH</sequence>
<evidence type="ECO:0000256" key="10">
    <source>
        <dbReference type="ARBA" id="ARBA00047770"/>
    </source>
</evidence>
<evidence type="ECO:0000256" key="12">
    <source>
        <dbReference type="SAM" id="MobiDB-lite"/>
    </source>
</evidence>
<dbReference type="SUPFAM" id="SSF53335">
    <property type="entry name" value="S-adenosyl-L-methionine-dependent methyltransferases"/>
    <property type="match status" value="1"/>
</dbReference>
<organism evidence="14 15">
    <name type="scientific">Anaeromyces robustus</name>
    <dbReference type="NCBI Taxonomy" id="1754192"/>
    <lineage>
        <taxon>Eukaryota</taxon>
        <taxon>Fungi</taxon>
        <taxon>Fungi incertae sedis</taxon>
        <taxon>Chytridiomycota</taxon>
        <taxon>Chytridiomycota incertae sedis</taxon>
        <taxon>Neocallimastigomycetes</taxon>
        <taxon>Neocallimastigales</taxon>
        <taxon>Neocallimastigaceae</taxon>
        <taxon>Anaeromyces</taxon>
    </lineage>
</organism>
<keyword evidence="5 11" id="KW-0808">Transferase</keyword>
<keyword evidence="6 11" id="KW-0949">S-adenosyl-L-methionine</keyword>
<keyword evidence="15" id="KW-1185">Reference proteome</keyword>
<comment type="catalytic activity">
    <reaction evidence="10 11">
        <text>L-lysyl(79)-[histone H3] + 3 S-adenosyl-L-methionine = N(6),N(6),N(6)-trimethyl-L-lysyl(79)-[histone H3] + 3 S-adenosyl-L-homocysteine + 3 H(+)</text>
        <dbReference type="Rhea" id="RHEA:60328"/>
        <dbReference type="Rhea" id="RHEA-COMP:15549"/>
        <dbReference type="Rhea" id="RHEA-COMP:15552"/>
        <dbReference type="ChEBI" id="CHEBI:15378"/>
        <dbReference type="ChEBI" id="CHEBI:29969"/>
        <dbReference type="ChEBI" id="CHEBI:57856"/>
        <dbReference type="ChEBI" id="CHEBI:59789"/>
        <dbReference type="ChEBI" id="CHEBI:61961"/>
        <dbReference type="EC" id="2.1.1.360"/>
    </reaction>
</comment>
<dbReference type="AlphaFoldDB" id="A0A1Y1VTZ3"/>
<accession>A0A1Y1VTZ3</accession>
<comment type="similarity">
    <text evidence="11">Belongs to the class I-like SAM-binding methyltransferase superfamily. DOT1 family.</text>
</comment>
<evidence type="ECO:0000256" key="11">
    <source>
        <dbReference type="RuleBase" id="RU271113"/>
    </source>
</evidence>
<reference evidence="14 15" key="1">
    <citation type="submission" date="2016-08" db="EMBL/GenBank/DDBJ databases">
        <title>A Parts List for Fungal Cellulosomes Revealed by Comparative Genomics.</title>
        <authorList>
            <consortium name="DOE Joint Genome Institute"/>
            <person name="Haitjema C.H."/>
            <person name="Gilmore S.P."/>
            <person name="Henske J.K."/>
            <person name="Solomon K.V."/>
            <person name="De Groot R."/>
            <person name="Kuo A."/>
            <person name="Mondo S.J."/>
            <person name="Salamov A.A."/>
            <person name="Labutti K."/>
            <person name="Zhao Z."/>
            <person name="Chiniquy J."/>
            <person name="Barry K."/>
            <person name="Brewer H.M."/>
            <person name="Purvine S.O."/>
            <person name="Wright A.T."/>
            <person name="Boxma B."/>
            <person name="Van Alen T."/>
            <person name="Hackstein J.H."/>
            <person name="Baker S.E."/>
            <person name="Grigoriev I.V."/>
            <person name="O'Malley M.A."/>
        </authorList>
    </citation>
    <scope>NUCLEOTIDE SEQUENCE [LARGE SCALE GENOMIC DNA]</scope>
    <source>
        <strain evidence="14 15">S4</strain>
    </source>
</reference>
<keyword evidence="7 11" id="KW-0156">Chromatin regulator</keyword>
<evidence type="ECO:0000256" key="5">
    <source>
        <dbReference type="ARBA" id="ARBA00022679"/>
    </source>
</evidence>
<comment type="miscellaneous">
    <text evidence="11">In contrast to other lysine histone methyltransferases, it does not contain a SET domain, suggesting the existence of another mechanism for methylation of lysine residues of histones.</text>
</comment>
<evidence type="ECO:0000256" key="1">
    <source>
        <dbReference type="ARBA" id="ARBA00004123"/>
    </source>
</evidence>
<dbReference type="GO" id="GO:0000077">
    <property type="term" value="P:DNA damage checkpoint signaling"/>
    <property type="evidence" value="ECO:0007669"/>
    <property type="project" value="TreeGrafter"/>
</dbReference>
<proteinExistence type="inferred from homology"/>
<dbReference type="GO" id="GO:0006281">
    <property type="term" value="P:DNA repair"/>
    <property type="evidence" value="ECO:0007669"/>
    <property type="project" value="TreeGrafter"/>
</dbReference>
<keyword evidence="8 11" id="KW-0539">Nucleus</keyword>
<evidence type="ECO:0000256" key="3">
    <source>
        <dbReference type="ARBA" id="ARBA00020987"/>
    </source>
</evidence>
<dbReference type="EC" id="2.1.1.360" evidence="2 11"/>
<dbReference type="InterPro" id="IPR025789">
    <property type="entry name" value="DOT1_dom"/>
</dbReference>
<dbReference type="InterPro" id="IPR029063">
    <property type="entry name" value="SAM-dependent_MTases_sf"/>
</dbReference>
<dbReference type="Proteomes" id="UP000193944">
    <property type="component" value="Unassembled WGS sequence"/>
</dbReference>
<evidence type="ECO:0000259" key="13">
    <source>
        <dbReference type="PROSITE" id="PS51569"/>
    </source>
</evidence>
<reference evidence="14 15" key="2">
    <citation type="submission" date="2016-08" db="EMBL/GenBank/DDBJ databases">
        <title>Pervasive Adenine N6-methylation of Active Genes in Fungi.</title>
        <authorList>
            <consortium name="DOE Joint Genome Institute"/>
            <person name="Mondo S.J."/>
            <person name="Dannebaum R.O."/>
            <person name="Kuo R.C."/>
            <person name="Labutti K."/>
            <person name="Haridas S."/>
            <person name="Kuo A."/>
            <person name="Salamov A."/>
            <person name="Ahrendt S.R."/>
            <person name="Lipzen A."/>
            <person name="Sullivan W."/>
            <person name="Andreopoulos W.B."/>
            <person name="Clum A."/>
            <person name="Lindquist E."/>
            <person name="Daum C."/>
            <person name="Ramamoorthy G.K."/>
            <person name="Gryganskyi A."/>
            <person name="Culley D."/>
            <person name="Magnuson J.K."/>
            <person name="James T.Y."/>
            <person name="O'Malley M.A."/>
            <person name="Stajich J.E."/>
            <person name="Spatafora J.W."/>
            <person name="Visel A."/>
            <person name="Grigoriev I.V."/>
        </authorList>
    </citation>
    <scope>NUCLEOTIDE SEQUENCE [LARGE SCALE GENOMIC DNA]</scope>
    <source>
        <strain evidence="14 15">S4</strain>
    </source>
</reference>
<comment type="subcellular location">
    <subcellularLocation>
        <location evidence="1 11">Nucleus</location>
    </subcellularLocation>
</comment>
<dbReference type="Gene3D" id="3.40.50.150">
    <property type="entry name" value="Vaccinia Virus protein VP39"/>
    <property type="match status" value="1"/>
</dbReference>
<protein>
    <recommendedName>
        <fullName evidence="3 11">Histone-lysine N-methyltransferase, H3 lysine-79 specific</fullName>
        <ecNumber evidence="2 11">2.1.1.360</ecNumber>
    </recommendedName>
    <alternativeName>
        <fullName evidence="9 11">Histone H3-K79 methyltransferase</fullName>
    </alternativeName>
</protein>
<evidence type="ECO:0000256" key="2">
    <source>
        <dbReference type="ARBA" id="ARBA00012190"/>
    </source>
</evidence>
<feature type="region of interest" description="Disordered" evidence="12">
    <location>
        <begin position="21"/>
        <end position="49"/>
    </location>
</feature>
<dbReference type="EMBL" id="MCFG01000546">
    <property type="protein sequence ID" value="ORX64214.1"/>
    <property type="molecule type" value="Genomic_DNA"/>
</dbReference>
<dbReference type="CDD" id="cd02440">
    <property type="entry name" value="AdoMet_MTases"/>
    <property type="match status" value="1"/>
</dbReference>
<dbReference type="PANTHER" id="PTHR21451">
    <property type="entry name" value="HISTONE H3 METHYLTRANSFERASE"/>
    <property type="match status" value="1"/>
</dbReference>